<dbReference type="PANTHER" id="PTHR12106">
    <property type="entry name" value="SORTILIN RELATED"/>
    <property type="match status" value="1"/>
</dbReference>
<evidence type="ECO:0000256" key="6">
    <source>
        <dbReference type="SAM" id="SignalP"/>
    </source>
</evidence>
<keyword evidence="2" id="KW-0677">Repeat</keyword>
<sequence>MYRSLHAFLLLSISLVVAQSPEHAVTSLGRDIQTNIFFFPNSTSAVRYSHEERNLYVSHDRGRSWKREMSMPGNLVEDVVLHPFDGRMAFVMTVPRDPTVAQTHYRTEDSGRTWTPFQLPPSPMRGTSLSFHSDPNKSGHILYLCEACDSPDRHRICHGQSYITKDAFKSPPHQFLNNTIKCQFAHSATDFTPDVDSDLVYCIQAVGGGKPDLGTARLYSSTDFFDTEKNVEELCAGKGAKGFITANPLPFNVFATTPNFAVFALEIAGATMFCVTKDMKTWTKAEIPLRFRRNQYSLLPAGHALGIDVYTSPGDSLGTLLVSDESGKWFVESLKDTNWAKASWLDRVGAVDSEAVAGVPGIMIIDVVANAAEVVGREAERQLRTLITYDDGRSWAPIAVGGLCGPSAAETCSLHLYPRSVSRMYSKTSSASPGVIVGVGSAGPVHVPYKESDTFLSTDGGSTWAKLSEGAFIYEFGDAGSILVMINAEHPVSKLQYSMDLGSTWEFYDFGVTVTPLDLIPVPEAGGWKFILYAERSPIMWADRYVYVFLDFESMQRSQCTEDDLETWYTKSPGSDTCFMGSKQPFKRRKPHRDCYVGDTATGPLASEGSCPCSDADYECDHNFGWDGAACVAVVPEAFPPGMCTSVDDVYMGSSGYRKVPGNACVGGSKDAPVQKSCQPGKPGDGAIVHQTFEFPSKIVQHQYLKNSTTILVLLVDHTLWQSANEGYSWTQLYPEERFTQFYIHKFDSSRAYLLTKTEKFYFTVDGGRTWDTRTAPSPPTSFHVLVLRFQPEPDTLLWLGDRDCKDFRECHVEAQYSLDNGRTWTFVEKYVVNCAWAVGTKLVADEREILCESYSNKTGSQMLFQMRTNPLALVEGPEYFRTQKKIFDHVVGFTKFSEFLVVAEIMVDTGSLNLQISLDGVHFAAGQFPPNMKPETHAYTILDSSTASLFVHMTMAEPSDPRSQSYWGNILKSNSNGTYFGLSAENVNRDRRGYVDFEKVVGLDGIALINVVSNPEEALLTGRKVLQSRITHNDGSTWKPLAPPTHDSLGNAYPCDTTHCTLHVHGYTERLDSSTTYSSSSVVGLIMAVGNVGESLAPYDQSDTFLSRDGGFTWEEVHKEAHLWKVGDSGSVIVIANDEEPTDHLLFSLNEGMSWRQYKFSDDKIRVRSIMTVPADTSRRFLVLGHPSRSSAHLAVFIDFTSLTSRQCEIDLEDPGHDDFELWSPSDERAERCLFGRRTVYHRRVRETDCFVGIQPKANERIERACACVKADFECEFNYYKNAEDDCVLAPGTSPLPNENTCQDDAEYWYERTAYRKIAFSSCKDGERLDQGLRHPCIRSNNGHGRVFWFVVLMAPLVLVALAGYWYSRNPAIYMSRLLDYPQRILDRLWPRRERRGYQAVPLNG</sequence>
<dbReference type="GO" id="GO:0006623">
    <property type="term" value="P:protein targeting to vacuole"/>
    <property type="evidence" value="ECO:0007669"/>
    <property type="project" value="TreeGrafter"/>
</dbReference>
<accession>A0AAD6ZJ46</accession>
<comment type="subcellular location">
    <subcellularLocation>
        <location evidence="1">Membrane</location>
    </subcellularLocation>
</comment>
<keyword evidence="5" id="KW-1133">Transmembrane helix</keyword>
<feature type="domain" description="VPS10" evidence="7">
    <location>
        <begin position="44"/>
        <end position="683"/>
    </location>
</feature>
<dbReference type="GO" id="GO:0005829">
    <property type="term" value="C:cytosol"/>
    <property type="evidence" value="ECO:0007669"/>
    <property type="project" value="GOC"/>
</dbReference>
<dbReference type="SUPFAM" id="SSF110296">
    <property type="entry name" value="Oligoxyloglucan reducing end-specific cellobiohydrolase"/>
    <property type="match status" value="2"/>
</dbReference>
<dbReference type="Pfam" id="PF15902">
    <property type="entry name" value="Sortilin-Vps10"/>
    <property type="match status" value="2"/>
</dbReference>
<comment type="caution">
    <text evidence="8">The sequence shown here is derived from an EMBL/GenBank/DDBJ whole genome shotgun (WGS) entry which is preliminary data.</text>
</comment>
<feature type="chain" id="PRO_5041927394" evidence="6">
    <location>
        <begin position="19"/>
        <end position="1406"/>
    </location>
</feature>
<evidence type="ECO:0000313" key="9">
    <source>
        <dbReference type="Proteomes" id="UP001218218"/>
    </source>
</evidence>
<evidence type="ECO:0000256" key="1">
    <source>
        <dbReference type="ARBA" id="ARBA00004370"/>
    </source>
</evidence>
<dbReference type="Gene3D" id="3.30.60.270">
    <property type="match status" value="2"/>
</dbReference>
<feature type="domain" description="VPS10" evidence="7">
    <location>
        <begin position="709"/>
        <end position="1343"/>
    </location>
</feature>
<feature type="signal peptide" evidence="6">
    <location>
        <begin position="1"/>
        <end position="18"/>
    </location>
</feature>
<dbReference type="SMART" id="SM00602">
    <property type="entry name" value="VPS10"/>
    <property type="match status" value="2"/>
</dbReference>
<dbReference type="Pfam" id="PF15901">
    <property type="entry name" value="Sortilin_C"/>
    <property type="match status" value="2"/>
</dbReference>
<evidence type="ECO:0000256" key="4">
    <source>
        <dbReference type="ARBA" id="ARBA00023180"/>
    </source>
</evidence>
<dbReference type="InterPro" id="IPR031778">
    <property type="entry name" value="Sortilin_N"/>
</dbReference>
<reference evidence="8" key="1">
    <citation type="submission" date="2023-03" db="EMBL/GenBank/DDBJ databases">
        <title>Massive genome expansion in bonnet fungi (Mycena s.s.) driven by repeated elements and novel gene families across ecological guilds.</title>
        <authorList>
            <consortium name="Lawrence Berkeley National Laboratory"/>
            <person name="Harder C.B."/>
            <person name="Miyauchi S."/>
            <person name="Viragh M."/>
            <person name="Kuo A."/>
            <person name="Thoen E."/>
            <person name="Andreopoulos B."/>
            <person name="Lu D."/>
            <person name="Skrede I."/>
            <person name="Drula E."/>
            <person name="Henrissat B."/>
            <person name="Morin E."/>
            <person name="Kohler A."/>
            <person name="Barry K."/>
            <person name="LaButti K."/>
            <person name="Morin E."/>
            <person name="Salamov A."/>
            <person name="Lipzen A."/>
            <person name="Mereny Z."/>
            <person name="Hegedus B."/>
            <person name="Baldrian P."/>
            <person name="Stursova M."/>
            <person name="Weitz H."/>
            <person name="Taylor A."/>
            <person name="Grigoriev I.V."/>
            <person name="Nagy L.G."/>
            <person name="Martin F."/>
            <person name="Kauserud H."/>
        </authorList>
    </citation>
    <scope>NUCLEOTIDE SEQUENCE</scope>
    <source>
        <strain evidence="8">CBHHK002</strain>
    </source>
</reference>
<keyword evidence="3 5" id="KW-0472">Membrane</keyword>
<dbReference type="GO" id="GO:0006895">
    <property type="term" value="P:Golgi to endosome transport"/>
    <property type="evidence" value="ECO:0007669"/>
    <property type="project" value="TreeGrafter"/>
</dbReference>
<keyword evidence="5" id="KW-0812">Transmembrane</keyword>
<dbReference type="InterPro" id="IPR015943">
    <property type="entry name" value="WD40/YVTN_repeat-like_dom_sf"/>
</dbReference>
<dbReference type="InterPro" id="IPR031777">
    <property type="entry name" value="Sortilin_C"/>
</dbReference>
<protein>
    <submittedName>
        <fullName evidence="8">Oligoxyloglucan reducing end-specific cellobiohydrolase</fullName>
    </submittedName>
</protein>
<dbReference type="PANTHER" id="PTHR12106:SF27">
    <property type="entry name" value="SORTILIN-RELATED RECEPTOR"/>
    <property type="match status" value="1"/>
</dbReference>
<name>A0AAD6ZJ46_9AGAR</name>
<keyword evidence="4" id="KW-0325">Glycoprotein</keyword>
<organism evidence="8 9">
    <name type="scientific">Mycena albidolilacea</name>
    <dbReference type="NCBI Taxonomy" id="1033008"/>
    <lineage>
        <taxon>Eukaryota</taxon>
        <taxon>Fungi</taxon>
        <taxon>Dikarya</taxon>
        <taxon>Basidiomycota</taxon>
        <taxon>Agaricomycotina</taxon>
        <taxon>Agaricomycetes</taxon>
        <taxon>Agaricomycetidae</taxon>
        <taxon>Agaricales</taxon>
        <taxon>Marasmiineae</taxon>
        <taxon>Mycenaceae</taxon>
        <taxon>Mycena</taxon>
    </lineage>
</organism>
<keyword evidence="6" id="KW-0732">Signal</keyword>
<dbReference type="Proteomes" id="UP001218218">
    <property type="component" value="Unassembled WGS sequence"/>
</dbReference>
<dbReference type="EMBL" id="JARIHO010000044">
    <property type="protein sequence ID" value="KAJ7325571.1"/>
    <property type="molecule type" value="Genomic_DNA"/>
</dbReference>
<proteinExistence type="predicted"/>
<dbReference type="GO" id="GO:0006896">
    <property type="term" value="P:Golgi to vacuole transport"/>
    <property type="evidence" value="ECO:0007669"/>
    <property type="project" value="TreeGrafter"/>
</dbReference>
<dbReference type="GO" id="GO:0005794">
    <property type="term" value="C:Golgi apparatus"/>
    <property type="evidence" value="ECO:0007669"/>
    <property type="project" value="TreeGrafter"/>
</dbReference>
<evidence type="ECO:0000256" key="3">
    <source>
        <dbReference type="ARBA" id="ARBA00023136"/>
    </source>
</evidence>
<feature type="transmembrane region" description="Helical" evidence="5">
    <location>
        <begin position="1348"/>
        <end position="1368"/>
    </location>
</feature>
<dbReference type="Gene3D" id="2.10.70.80">
    <property type="match status" value="2"/>
</dbReference>
<dbReference type="GO" id="GO:0016020">
    <property type="term" value="C:membrane"/>
    <property type="evidence" value="ECO:0007669"/>
    <property type="project" value="UniProtKB-SubCell"/>
</dbReference>
<dbReference type="InterPro" id="IPR006581">
    <property type="entry name" value="VPS10"/>
</dbReference>
<gene>
    <name evidence="8" type="ORF">DFH08DRAFT_886908</name>
</gene>
<evidence type="ECO:0000313" key="8">
    <source>
        <dbReference type="EMBL" id="KAJ7325571.1"/>
    </source>
</evidence>
<dbReference type="Gene3D" id="2.130.10.10">
    <property type="entry name" value="YVTN repeat-like/Quinoprotein amine dehydrogenase"/>
    <property type="match status" value="2"/>
</dbReference>
<keyword evidence="9" id="KW-1185">Reference proteome</keyword>
<evidence type="ECO:0000256" key="5">
    <source>
        <dbReference type="SAM" id="Phobius"/>
    </source>
</evidence>
<evidence type="ECO:0000256" key="2">
    <source>
        <dbReference type="ARBA" id="ARBA00022737"/>
    </source>
</evidence>
<evidence type="ECO:0000259" key="7">
    <source>
        <dbReference type="SMART" id="SM00602"/>
    </source>
</evidence>
<dbReference type="InterPro" id="IPR050310">
    <property type="entry name" value="VPS10-sortilin"/>
</dbReference>